<dbReference type="PANTHER" id="PTHR43685">
    <property type="entry name" value="GLYCOSYLTRANSFERASE"/>
    <property type="match status" value="1"/>
</dbReference>
<dbReference type="PANTHER" id="PTHR43685:SF2">
    <property type="entry name" value="GLYCOSYLTRANSFERASE 2-LIKE DOMAIN-CONTAINING PROTEIN"/>
    <property type="match status" value="1"/>
</dbReference>
<dbReference type="InterPro" id="IPR050834">
    <property type="entry name" value="Glycosyltransf_2"/>
</dbReference>
<protein>
    <submittedName>
        <fullName evidence="2">Glycosyltransferase</fullName>
    </submittedName>
</protein>
<dbReference type="Gene3D" id="3.90.550.10">
    <property type="entry name" value="Spore Coat Polysaccharide Biosynthesis Protein SpsA, Chain A"/>
    <property type="match status" value="1"/>
</dbReference>
<dbReference type="InterPro" id="IPR001173">
    <property type="entry name" value="Glyco_trans_2-like"/>
</dbReference>
<keyword evidence="2" id="KW-0808">Transferase</keyword>
<reference evidence="2 3" key="1">
    <citation type="submission" date="2019-09" db="EMBL/GenBank/DDBJ databases">
        <title>Draft genome sequence of various Type strains from the CCUG.</title>
        <authorList>
            <person name="Pineiro-Iglesias B."/>
            <person name="Tunovic T."/>
            <person name="Unosson C."/>
            <person name="Inganas E."/>
            <person name="Ohlen M."/>
            <person name="Cardew S."/>
            <person name="Jensie-Markopoulos S."/>
            <person name="Salva-Serra F."/>
            <person name="Jaen-Luchoro D."/>
            <person name="Karlsson R."/>
            <person name="Svensson-Stadler L."/>
            <person name="Chun J."/>
            <person name="Moore E."/>
        </authorList>
    </citation>
    <scope>NUCLEOTIDE SEQUENCE [LARGE SCALE GENOMIC DNA]</scope>
    <source>
        <strain evidence="2 3">CCUG 32210T</strain>
    </source>
</reference>
<sequence>MNVVVLSSYNGLPYIEPQLDSILTQSLPPEIVLIRDDGSTDGTIQFVENYIQNNQLKNWYLIQNSVNQGWKKNFRQLLIDAQKFEPDYIFFADQDDIWYADKIEKQVKILNQRKDIDLLSGDLDFKFEDSKATDPHLYEFLDKDAEISKYPMTRIFKAGFRQGMTLAIRNTFVKDVLDFWKEDYVLTHDMLFECIGSILGTAYNYNNPVALQRRYSASASGNKFIGIHDSKERHCQDLSEIVVVFQKIAVGVLEKRNSEMLSSQEEYLKWAEERYTVAKSNRTVKNIIFVFSHWKYYQQMSSRLRDIWFAFKK</sequence>
<dbReference type="EMBL" id="VXKC01000005">
    <property type="protein sequence ID" value="KAA8704174.1"/>
    <property type="molecule type" value="Genomic_DNA"/>
</dbReference>
<gene>
    <name evidence="2" type="ORF">F4V48_02795</name>
</gene>
<accession>A0A5M9Q6H3</accession>
<proteinExistence type="predicted"/>
<dbReference type="Pfam" id="PF00535">
    <property type="entry name" value="Glycos_transf_2"/>
    <property type="match status" value="1"/>
</dbReference>
<dbReference type="Proteomes" id="UP000325203">
    <property type="component" value="Unassembled WGS sequence"/>
</dbReference>
<evidence type="ECO:0000259" key="1">
    <source>
        <dbReference type="Pfam" id="PF00535"/>
    </source>
</evidence>
<dbReference type="RefSeq" id="WP_058210067.1">
    <property type="nucleotide sequence ID" value="NZ_JBHSBR010000080.1"/>
</dbReference>
<dbReference type="InterPro" id="IPR029044">
    <property type="entry name" value="Nucleotide-diphossugar_trans"/>
</dbReference>
<name>A0A5M9Q6H3_LACLH</name>
<organism evidence="2 3">
    <name type="scientific">Lactococcus lactis subsp. hordniae</name>
    <dbReference type="NCBI Taxonomy" id="203404"/>
    <lineage>
        <taxon>Bacteria</taxon>
        <taxon>Bacillati</taxon>
        <taxon>Bacillota</taxon>
        <taxon>Bacilli</taxon>
        <taxon>Lactobacillales</taxon>
        <taxon>Streptococcaceae</taxon>
        <taxon>Lactococcus</taxon>
    </lineage>
</organism>
<dbReference type="GO" id="GO:0016740">
    <property type="term" value="F:transferase activity"/>
    <property type="evidence" value="ECO:0007669"/>
    <property type="project" value="UniProtKB-KW"/>
</dbReference>
<comment type="caution">
    <text evidence="2">The sequence shown here is derived from an EMBL/GenBank/DDBJ whole genome shotgun (WGS) entry which is preliminary data.</text>
</comment>
<dbReference type="AlphaFoldDB" id="A0A5M9Q6H3"/>
<evidence type="ECO:0000313" key="2">
    <source>
        <dbReference type="EMBL" id="KAA8704174.1"/>
    </source>
</evidence>
<feature type="domain" description="Glycosyltransferase 2-like" evidence="1">
    <location>
        <begin position="4"/>
        <end position="139"/>
    </location>
</feature>
<dbReference type="SUPFAM" id="SSF53448">
    <property type="entry name" value="Nucleotide-diphospho-sugar transferases"/>
    <property type="match status" value="1"/>
</dbReference>
<evidence type="ECO:0000313" key="3">
    <source>
        <dbReference type="Proteomes" id="UP000325203"/>
    </source>
</evidence>